<sequence length="128" mass="13992">MATARCNGGSLFSDSGKLETTADETVARRSPVEARRGSGSPKRSFGSISSRASGVEQNETRIMAWRMDRLRSDMELMGIGETKMSSSQATKTRVLFEVSDPQTATDVRRARSQVVGVRRAIKIDLGHN</sequence>
<evidence type="ECO:0000256" key="1">
    <source>
        <dbReference type="SAM" id="MobiDB-lite"/>
    </source>
</evidence>
<keyword evidence="3" id="KW-1185">Reference proteome</keyword>
<dbReference type="EMBL" id="CP086359">
    <property type="protein sequence ID" value="UNI21012.1"/>
    <property type="molecule type" value="Genomic_DNA"/>
</dbReference>
<evidence type="ECO:0000313" key="2">
    <source>
        <dbReference type="EMBL" id="UNI21012.1"/>
    </source>
</evidence>
<gene>
    <name evidence="2" type="ORF">JDV02_007045</name>
</gene>
<name>A0A9Q8QKR0_9HYPO</name>
<organism evidence="2 3">
    <name type="scientific">Purpureocillium takamizusanense</name>
    <dbReference type="NCBI Taxonomy" id="2060973"/>
    <lineage>
        <taxon>Eukaryota</taxon>
        <taxon>Fungi</taxon>
        <taxon>Dikarya</taxon>
        <taxon>Ascomycota</taxon>
        <taxon>Pezizomycotina</taxon>
        <taxon>Sordariomycetes</taxon>
        <taxon>Hypocreomycetidae</taxon>
        <taxon>Hypocreales</taxon>
        <taxon>Ophiocordycipitaceae</taxon>
        <taxon>Purpureocillium</taxon>
    </lineage>
</organism>
<feature type="compositionally biased region" description="Basic and acidic residues" evidence="1">
    <location>
        <begin position="25"/>
        <end position="36"/>
    </location>
</feature>
<feature type="compositionally biased region" description="Polar residues" evidence="1">
    <location>
        <begin position="46"/>
        <end position="57"/>
    </location>
</feature>
<reference evidence="2" key="1">
    <citation type="submission" date="2021-11" db="EMBL/GenBank/DDBJ databases">
        <title>Purpureocillium_takamizusanense_genome.</title>
        <authorList>
            <person name="Nguyen N.-H."/>
        </authorList>
    </citation>
    <scope>NUCLEOTIDE SEQUENCE</scope>
    <source>
        <strain evidence="2">PT3</strain>
    </source>
</reference>
<accession>A0A9Q8QKR0</accession>
<evidence type="ECO:0000313" key="3">
    <source>
        <dbReference type="Proteomes" id="UP000829364"/>
    </source>
</evidence>
<dbReference type="Proteomes" id="UP000829364">
    <property type="component" value="Chromosome 6"/>
</dbReference>
<dbReference type="AlphaFoldDB" id="A0A9Q8QKR0"/>
<dbReference type="KEGG" id="ptkz:JDV02_007045"/>
<dbReference type="RefSeq" id="XP_047844493.1">
    <property type="nucleotide sequence ID" value="XM_047988497.1"/>
</dbReference>
<feature type="region of interest" description="Disordered" evidence="1">
    <location>
        <begin position="1"/>
        <end position="59"/>
    </location>
</feature>
<protein>
    <submittedName>
        <fullName evidence="2">Uncharacterized protein</fullName>
    </submittedName>
</protein>
<dbReference type="GeneID" id="72068994"/>
<proteinExistence type="predicted"/>